<evidence type="ECO:0000313" key="3">
    <source>
        <dbReference type="Proteomes" id="UP000000784"/>
    </source>
</evidence>
<dbReference type="AlphaFoldDB" id="A9BTH1"/>
<dbReference type="STRING" id="398578.Daci_2301"/>
<name>A9BTH1_DELAS</name>
<evidence type="ECO:0000256" key="1">
    <source>
        <dbReference type="SAM" id="MobiDB-lite"/>
    </source>
</evidence>
<reference evidence="2 3" key="1">
    <citation type="journal article" date="2004" name="Appl. Environ. Microbiol.">
        <title>Mineralization of individual congeners of linear alkylbenzenesulfonate by defined pairs of heterotrophic bacteria.</title>
        <authorList>
            <person name="Schleheck D."/>
            <person name="Knepper T.P."/>
            <person name="Fischer K."/>
            <person name="Cook A.M."/>
        </authorList>
    </citation>
    <scope>NUCLEOTIDE SEQUENCE [LARGE SCALE GENOMIC DNA]</scope>
    <source>
        <strain evidence="3">DSM 14801 / SPH-1</strain>
    </source>
</reference>
<sequence>MKREFAGTCPKESQEPESNEDQSAFAEDCSRFALCDGASESYNSRLWAKMLAEKFAANPAFGPKWLAEALRDYIAGHDFEAMTWSQHAGFDRGSFSTLLGVEFDSERRTVDVLAIGDCVAVLVDGERFVEAWPFSDAERFKDPPTLLATKSEHNAFVSELGFWTQSFKTFHLGALAAPRLVCMTDALAEWTLRGVRDGESTLGRLLSLTTEAELVELVLEARAAKRMRVDDSTLVIVSFSTPSNTDVLPVA</sequence>
<evidence type="ECO:0000313" key="2">
    <source>
        <dbReference type="EMBL" id="ABX34939.1"/>
    </source>
</evidence>
<dbReference type="RefSeq" id="WP_012204222.1">
    <property type="nucleotide sequence ID" value="NC_010002.1"/>
</dbReference>
<dbReference type="Gene3D" id="3.60.40.10">
    <property type="entry name" value="PPM-type phosphatase domain"/>
    <property type="match status" value="1"/>
</dbReference>
<evidence type="ECO:0008006" key="4">
    <source>
        <dbReference type="Google" id="ProtNLM"/>
    </source>
</evidence>
<dbReference type="Proteomes" id="UP000000784">
    <property type="component" value="Chromosome"/>
</dbReference>
<organism evidence="2 3">
    <name type="scientific">Delftia acidovorans (strain DSM 14801 / SPH-1)</name>
    <dbReference type="NCBI Taxonomy" id="398578"/>
    <lineage>
        <taxon>Bacteria</taxon>
        <taxon>Pseudomonadati</taxon>
        <taxon>Pseudomonadota</taxon>
        <taxon>Betaproteobacteria</taxon>
        <taxon>Burkholderiales</taxon>
        <taxon>Comamonadaceae</taxon>
        <taxon>Delftia</taxon>
    </lineage>
</organism>
<dbReference type="SUPFAM" id="SSF81606">
    <property type="entry name" value="PP2C-like"/>
    <property type="match status" value="1"/>
</dbReference>
<dbReference type="KEGG" id="dac:Daci_2301"/>
<dbReference type="eggNOG" id="COG0631">
    <property type="taxonomic scope" value="Bacteria"/>
</dbReference>
<accession>A9BTH1</accession>
<dbReference type="InterPro" id="IPR036457">
    <property type="entry name" value="PPM-type-like_dom_sf"/>
</dbReference>
<reference evidence="3" key="2">
    <citation type="submission" date="2007-11" db="EMBL/GenBank/DDBJ databases">
        <title>Complete sequence of Delftia acidovorans DSM 14801 / SPH-1.</title>
        <authorList>
            <person name="Copeland A."/>
            <person name="Lucas S."/>
            <person name="Lapidus A."/>
            <person name="Barry K."/>
            <person name="Glavina del Rio T."/>
            <person name="Dalin E."/>
            <person name="Tice H."/>
            <person name="Pitluck S."/>
            <person name="Lowry S."/>
            <person name="Clum A."/>
            <person name="Schmutz J."/>
            <person name="Larimer F."/>
            <person name="Land M."/>
            <person name="Hauser L."/>
            <person name="Kyrpides N."/>
            <person name="Kim E."/>
            <person name="Schleheck D."/>
            <person name="Richardson P."/>
        </authorList>
    </citation>
    <scope>NUCLEOTIDE SEQUENCE [LARGE SCALE GENOMIC DNA]</scope>
    <source>
        <strain evidence="3">DSM 14801 / SPH-1</strain>
    </source>
</reference>
<feature type="region of interest" description="Disordered" evidence="1">
    <location>
        <begin position="1"/>
        <end position="22"/>
    </location>
</feature>
<dbReference type="GeneID" id="24118507"/>
<gene>
    <name evidence="2" type="ordered locus">Daci_2301</name>
</gene>
<keyword evidence="3" id="KW-1185">Reference proteome</keyword>
<proteinExistence type="predicted"/>
<dbReference type="EMBL" id="CP000884">
    <property type="protein sequence ID" value="ABX34939.1"/>
    <property type="molecule type" value="Genomic_DNA"/>
</dbReference>
<protein>
    <recommendedName>
        <fullName evidence="4">Protein phosphatase 2C domain-containing protein</fullName>
    </recommendedName>
</protein>
<dbReference type="HOGENOM" id="CLU_076319_1_0_4"/>